<evidence type="ECO:0000256" key="2">
    <source>
        <dbReference type="SAM" id="Phobius"/>
    </source>
</evidence>
<keyword evidence="2" id="KW-0472">Membrane</keyword>
<feature type="transmembrane region" description="Helical" evidence="2">
    <location>
        <begin position="12"/>
        <end position="32"/>
    </location>
</feature>
<organism evidence="3">
    <name type="scientific">mine drainage metagenome</name>
    <dbReference type="NCBI Taxonomy" id="410659"/>
    <lineage>
        <taxon>unclassified sequences</taxon>
        <taxon>metagenomes</taxon>
        <taxon>ecological metagenomes</taxon>
    </lineage>
</organism>
<feature type="region of interest" description="Disordered" evidence="1">
    <location>
        <begin position="36"/>
        <end position="82"/>
    </location>
</feature>
<protein>
    <submittedName>
        <fullName evidence="3">Uncharacterized protein</fullName>
    </submittedName>
</protein>
<name>E6QI33_9ZZZZ</name>
<accession>E6QI33</accession>
<gene>
    <name evidence="3" type="ORF">CARN6_0190</name>
</gene>
<reference evidence="3" key="1">
    <citation type="submission" date="2009-10" db="EMBL/GenBank/DDBJ databases">
        <title>Diversity of trophic interactions inside an arsenic-rich microbial ecosystem.</title>
        <authorList>
            <person name="Bertin P.N."/>
            <person name="Heinrich-Salmeron A."/>
            <person name="Pelletier E."/>
            <person name="Goulhen-Chollet F."/>
            <person name="Arsene-Ploetze F."/>
            <person name="Gallien S."/>
            <person name="Calteau A."/>
            <person name="Vallenet D."/>
            <person name="Casiot C."/>
            <person name="Chane-Woon-Ming B."/>
            <person name="Giloteaux L."/>
            <person name="Barakat M."/>
            <person name="Bonnefoy V."/>
            <person name="Bruneel O."/>
            <person name="Chandler M."/>
            <person name="Cleiss J."/>
            <person name="Duran R."/>
            <person name="Elbaz-Poulichet F."/>
            <person name="Fonknechten N."/>
            <person name="Lauga B."/>
            <person name="Mornico D."/>
            <person name="Ortet P."/>
            <person name="Schaeffer C."/>
            <person name="Siguier P."/>
            <person name="Alexander Thil Smith A."/>
            <person name="Van Dorsselaer A."/>
            <person name="Weissenbach J."/>
            <person name="Medigue C."/>
            <person name="Le Paslier D."/>
        </authorList>
    </citation>
    <scope>NUCLEOTIDE SEQUENCE</scope>
</reference>
<comment type="caution">
    <text evidence="3">The sequence shown here is derived from an EMBL/GenBank/DDBJ whole genome shotgun (WGS) entry which is preliminary data.</text>
</comment>
<dbReference type="EMBL" id="CABQ01000037">
    <property type="protein sequence ID" value="CBI06898.1"/>
    <property type="molecule type" value="Genomic_DNA"/>
</dbReference>
<sequence length="210" mass="22316">MAIKLGAENKRNVIIAGALFCVVAYLAISQLFSSPPRPAAAPQPVTDTATNPAANSAPGTARRATRTTSSSQARKLPPTGLDPTLHLEKLAASESIEYAGYGRNIFSIDSSPVHIEQAAAPARPRANAAAPVYTPPPVPKPPAIDLLYFGYSMTPDGKRRAFFLRGEDIFDAGVGEIVDHRYKIVSVSPTACQITDLSYNNTQILPLSSN</sequence>
<feature type="compositionally biased region" description="Low complexity" evidence="1">
    <location>
        <begin position="56"/>
        <end position="74"/>
    </location>
</feature>
<evidence type="ECO:0000256" key="1">
    <source>
        <dbReference type="SAM" id="MobiDB-lite"/>
    </source>
</evidence>
<dbReference type="AlphaFoldDB" id="E6QI33"/>
<feature type="compositionally biased region" description="Polar residues" evidence="1">
    <location>
        <begin position="45"/>
        <end position="54"/>
    </location>
</feature>
<keyword evidence="2" id="KW-1133">Transmembrane helix</keyword>
<proteinExistence type="predicted"/>
<evidence type="ECO:0000313" key="3">
    <source>
        <dbReference type="EMBL" id="CBI06898.1"/>
    </source>
</evidence>
<keyword evidence="2" id="KW-0812">Transmembrane</keyword>